<dbReference type="InterPro" id="IPR037523">
    <property type="entry name" value="VOC_core"/>
</dbReference>
<reference evidence="2 3" key="1">
    <citation type="submission" date="2020-05" db="EMBL/GenBank/DDBJ databases">
        <title>Azospirillum oleiclasticum sp. nov, a nitrogen-fixing and heavy crude oil-emulsifying bacterium isolated from the crude oil of Yumen Oilfield.</title>
        <authorList>
            <person name="Wu D."/>
            <person name="Cai M."/>
            <person name="Zhang X."/>
        </authorList>
    </citation>
    <scope>NUCLEOTIDE SEQUENCE [LARGE SCALE GENOMIC DNA]</scope>
    <source>
        <strain evidence="2 3">ROY-1-1-2</strain>
    </source>
</reference>
<protein>
    <recommendedName>
        <fullName evidence="1">VOC domain-containing protein</fullName>
    </recommendedName>
</protein>
<name>A0ABX2TAT5_9PROT</name>
<dbReference type="Proteomes" id="UP000584642">
    <property type="component" value="Unassembled WGS sequence"/>
</dbReference>
<comment type="caution">
    <text evidence="2">The sequence shown here is derived from an EMBL/GenBank/DDBJ whole genome shotgun (WGS) entry which is preliminary data.</text>
</comment>
<dbReference type="PROSITE" id="PS51819">
    <property type="entry name" value="VOC"/>
    <property type="match status" value="1"/>
</dbReference>
<evidence type="ECO:0000313" key="2">
    <source>
        <dbReference type="EMBL" id="NYZ21449.1"/>
    </source>
</evidence>
<dbReference type="Gene3D" id="3.10.180.10">
    <property type="entry name" value="2,3-Dihydroxybiphenyl 1,2-Dioxygenase, domain 1"/>
    <property type="match status" value="1"/>
</dbReference>
<dbReference type="SUPFAM" id="SSF54593">
    <property type="entry name" value="Glyoxalase/Bleomycin resistance protein/Dihydroxybiphenyl dioxygenase"/>
    <property type="match status" value="1"/>
</dbReference>
<dbReference type="RefSeq" id="WP_180283204.1">
    <property type="nucleotide sequence ID" value="NZ_JABFDB010000011.1"/>
</dbReference>
<feature type="domain" description="VOC" evidence="1">
    <location>
        <begin position="3"/>
        <end position="126"/>
    </location>
</feature>
<accession>A0ABX2TAT5</accession>
<evidence type="ECO:0000313" key="3">
    <source>
        <dbReference type="Proteomes" id="UP000584642"/>
    </source>
</evidence>
<gene>
    <name evidence="2" type="ORF">HND93_17175</name>
</gene>
<dbReference type="Pfam" id="PF00903">
    <property type="entry name" value="Glyoxalase"/>
    <property type="match status" value="1"/>
</dbReference>
<dbReference type="EMBL" id="JABFDB010000011">
    <property type="protein sequence ID" value="NYZ21449.1"/>
    <property type="molecule type" value="Genomic_DNA"/>
</dbReference>
<dbReference type="InterPro" id="IPR004360">
    <property type="entry name" value="Glyas_Fos-R_dOase_dom"/>
</dbReference>
<evidence type="ECO:0000259" key="1">
    <source>
        <dbReference type="PROSITE" id="PS51819"/>
    </source>
</evidence>
<sequence>MARLTQIAPHLAVEDVDASLAFYRDGLGFTVASSRGEYGETFRAMLQRDGVTVVLQRNDLGDKAARLARHTWGDVVLYVYCTNAQGEWADLKDRGVEVGDIDRTEDGMDEFVVRDPDGYVLVFGSDVPAGAR</sequence>
<proteinExistence type="predicted"/>
<dbReference type="InterPro" id="IPR029068">
    <property type="entry name" value="Glyas_Bleomycin-R_OHBP_Dase"/>
</dbReference>
<organism evidence="2 3">
    <name type="scientific">Azospirillum oleiclasticum</name>
    <dbReference type="NCBI Taxonomy" id="2735135"/>
    <lineage>
        <taxon>Bacteria</taxon>
        <taxon>Pseudomonadati</taxon>
        <taxon>Pseudomonadota</taxon>
        <taxon>Alphaproteobacteria</taxon>
        <taxon>Rhodospirillales</taxon>
        <taxon>Azospirillaceae</taxon>
        <taxon>Azospirillum</taxon>
    </lineage>
</organism>
<keyword evidence="3" id="KW-1185">Reference proteome</keyword>